<reference evidence="1" key="1">
    <citation type="submission" date="2019-11" db="EMBL/GenBank/DDBJ databases">
        <authorList>
            <person name="Li J."/>
        </authorList>
    </citation>
    <scope>NUCLEOTIDE SEQUENCE</scope>
    <source>
        <strain evidence="1">B6B</strain>
    </source>
</reference>
<organism evidence="1 2">
    <name type="scientific">Aquibacillus halophilus</name>
    <dbReference type="NCBI Taxonomy" id="930132"/>
    <lineage>
        <taxon>Bacteria</taxon>
        <taxon>Bacillati</taxon>
        <taxon>Bacillota</taxon>
        <taxon>Bacilli</taxon>
        <taxon>Bacillales</taxon>
        <taxon>Bacillaceae</taxon>
        <taxon>Aquibacillus</taxon>
    </lineage>
</organism>
<evidence type="ECO:0000313" key="2">
    <source>
        <dbReference type="Proteomes" id="UP000799092"/>
    </source>
</evidence>
<dbReference type="RefSeq" id="WP_153735320.1">
    <property type="nucleotide sequence ID" value="NZ_WJNG01000002.1"/>
</dbReference>
<dbReference type="Proteomes" id="UP000799092">
    <property type="component" value="Unassembled WGS sequence"/>
</dbReference>
<keyword evidence="2" id="KW-1185">Reference proteome</keyword>
<name>A0A6A8DCT5_9BACI</name>
<sequence>MSIIETYNQTGFPRSLVGDDDPISLKNSQDSYDIYVNENYIGKKFLSGQGDEIESVAKFLKAQGVQDISANLDGDHYVIKTEESQRVEEIIETYLKNR</sequence>
<protein>
    <submittedName>
        <fullName evidence="1">Uncharacterized protein</fullName>
    </submittedName>
</protein>
<dbReference type="OrthoDB" id="2934253at2"/>
<comment type="caution">
    <text evidence="1">The sequence shown here is derived from an EMBL/GenBank/DDBJ whole genome shotgun (WGS) entry which is preliminary data.</text>
</comment>
<accession>A0A6A8DCT5</accession>
<gene>
    <name evidence="1" type="ORF">GH741_03260</name>
</gene>
<proteinExistence type="predicted"/>
<dbReference type="EMBL" id="WJNG01000002">
    <property type="protein sequence ID" value="MRH41689.1"/>
    <property type="molecule type" value="Genomic_DNA"/>
</dbReference>
<dbReference type="AlphaFoldDB" id="A0A6A8DCT5"/>
<evidence type="ECO:0000313" key="1">
    <source>
        <dbReference type="EMBL" id="MRH41689.1"/>
    </source>
</evidence>